<name>A0AC35GKY9_9BILA</name>
<accession>A0AC35GKY9</accession>
<protein>
    <submittedName>
        <fullName evidence="2">Uncharacterized protein</fullName>
    </submittedName>
</protein>
<evidence type="ECO:0000313" key="1">
    <source>
        <dbReference type="Proteomes" id="UP000887580"/>
    </source>
</evidence>
<reference evidence="2" key="1">
    <citation type="submission" date="2022-11" db="UniProtKB">
        <authorList>
            <consortium name="WormBaseParasite"/>
        </authorList>
    </citation>
    <scope>IDENTIFICATION</scope>
</reference>
<dbReference type="WBParaSite" id="PS1159_v2.g6121.t2">
    <property type="protein sequence ID" value="PS1159_v2.g6121.t2"/>
    <property type="gene ID" value="PS1159_v2.g6121"/>
</dbReference>
<evidence type="ECO:0000313" key="2">
    <source>
        <dbReference type="WBParaSite" id="PS1159_v2.g6121.t2"/>
    </source>
</evidence>
<sequence length="206" mass="22859">SSSKTELFLNFHDKPECKIEVQTTHAGFMFLTKGAPANEIEDASKSPTLVFDEAKDLVYVKVDDPLSIQAFDTCTMAKAVSDQLVVQIAPDEGGQCDSAEVTLNRKDIERSIDVLIDRAKIVEPNITTNETENTTITAVVTAETTQESADAGFQWWWVVVPSADAGFEWWWVVVPVGLLLIVLLAILITYLCIRRKRKNQKSKPTG</sequence>
<proteinExistence type="predicted"/>
<organism evidence="1 2">
    <name type="scientific">Panagrolaimus sp. PS1159</name>
    <dbReference type="NCBI Taxonomy" id="55785"/>
    <lineage>
        <taxon>Eukaryota</taxon>
        <taxon>Metazoa</taxon>
        <taxon>Ecdysozoa</taxon>
        <taxon>Nematoda</taxon>
        <taxon>Chromadorea</taxon>
        <taxon>Rhabditida</taxon>
        <taxon>Tylenchina</taxon>
        <taxon>Panagrolaimomorpha</taxon>
        <taxon>Panagrolaimoidea</taxon>
        <taxon>Panagrolaimidae</taxon>
        <taxon>Panagrolaimus</taxon>
    </lineage>
</organism>
<dbReference type="Proteomes" id="UP000887580">
    <property type="component" value="Unplaced"/>
</dbReference>